<dbReference type="EMBL" id="VJVW01000004">
    <property type="protein sequence ID" value="MUP43288.1"/>
    <property type="molecule type" value="Genomic_DNA"/>
</dbReference>
<protein>
    <submittedName>
        <fullName evidence="2">Uroporphyrinogen-III synthase</fullName>
    </submittedName>
</protein>
<proteinExistence type="predicted"/>
<dbReference type="AlphaFoldDB" id="A0A7K1LRA5"/>
<dbReference type="Pfam" id="PF02602">
    <property type="entry name" value="HEM4"/>
    <property type="match status" value="1"/>
</dbReference>
<dbReference type="RefSeq" id="WP_156276977.1">
    <property type="nucleotide sequence ID" value="NZ_BAABGI010000001.1"/>
</dbReference>
<feature type="domain" description="Tetrapyrrole biosynthesis uroporphyrinogen III synthase" evidence="1">
    <location>
        <begin position="16"/>
        <end position="206"/>
    </location>
</feature>
<gene>
    <name evidence="2" type="ORF">FLP08_11940</name>
</gene>
<dbReference type="OrthoDB" id="1523900at2"/>
<keyword evidence="3" id="KW-1185">Reference proteome</keyword>
<organism evidence="2 3">
    <name type="scientific">Christiangramia aestuarii</name>
    <dbReference type="NCBI Taxonomy" id="1028746"/>
    <lineage>
        <taxon>Bacteria</taxon>
        <taxon>Pseudomonadati</taxon>
        <taxon>Bacteroidota</taxon>
        <taxon>Flavobacteriia</taxon>
        <taxon>Flavobacteriales</taxon>
        <taxon>Flavobacteriaceae</taxon>
        <taxon>Christiangramia</taxon>
    </lineage>
</organism>
<dbReference type="InterPro" id="IPR039793">
    <property type="entry name" value="UROS/Hem4"/>
</dbReference>
<dbReference type="GO" id="GO:0005829">
    <property type="term" value="C:cytosol"/>
    <property type="evidence" value="ECO:0007669"/>
    <property type="project" value="TreeGrafter"/>
</dbReference>
<dbReference type="Proteomes" id="UP000460416">
    <property type="component" value="Unassembled WGS sequence"/>
</dbReference>
<evidence type="ECO:0000259" key="1">
    <source>
        <dbReference type="Pfam" id="PF02602"/>
    </source>
</evidence>
<dbReference type="SUPFAM" id="SSF69618">
    <property type="entry name" value="HemD-like"/>
    <property type="match status" value="1"/>
</dbReference>
<reference evidence="2 3" key="1">
    <citation type="submission" date="2019-07" db="EMBL/GenBank/DDBJ databases">
        <title>Gramella aestuarii sp. nov., isolated from a tidal flat, and emended description of Gramella echinicola.</title>
        <authorList>
            <person name="Liu L."/>
        </authorList>
    </citation>
    <scope>NUCLEOTIDE SEQUENCE [LARGE SCALE GENOMIC DNA]</scope>
    <source>
        <strain evidence="2 3">BS12</strain>
    </source>
</reference>
<evidence type="ECO:0000313" key="3">
    <source>
        <dbReference type="Proteomes" id="UP000460416"/>
    </source>
</evidence>
<sequence length="216" mass="24364">MATVLSTKKLKLNQKELLLNSGIGLIEYNAIKIESIEIELKQETIEYVIFTSKNAVKAVSQKRPEIKNCFCVGEKTTALAREIGYNVLLTANNAKDLALIISQDHKNKEFHFFSGNRRRDELPKLLEENNIKYKETRVYNTSLNLRKFDSEFDGIMFFSPSGVQSFTERNKLNTTAFCIGETTAAEAAKHSEKIVVASKPAIENVIAKVVSELKNK</sequence>
<dbReference type="GO" id="GO:0004852">
    <property type="term" value="F:uroporphyrinogen-III synthase activity"/>
    <property type="evidence" value="ECO:0007669"/>
    <property type="project" value="InterPro"/>
</dbReference>
<dbReference type="CDD" id="cd06578">
    <property type="entry name" value="HemD"/>
    <property type="match status" value="1"/>
</dbReference>
<dbReference type="PANTHER" id="PTHR12390:SF0">
    <property type="entry name" value="UROPORPHYRINOGEN-III SYNTHASE"/>
    <property type="match status" value="1"/>
</dbReference>
<dbReference type="InterPro" id="IPR036108">
    <property type="entry name" value="4pyrrol_syn_uPrphyn_synt_sf"/>
</dbReference>
<dbReference type="Gene3D" id="3.40.50.10090">
    <property type="match status" value="2"/>
</dbReference>
<accession>A0A7K1LRA5</accession>
<name>A0A7K1LRA5_9FLAO</name>
<dbReference type="InterPro" id="IPR003754">
    <property type="entry name" value="4pyrrol_synth_uPrphyn_synth"/>
</dbReference>
<comment type="caution">
    <text evidence="2">The sequence shown here is derived from an EMBL/GenBank/DDBJ whole genome shotgun (WGS) entry which is preliminary data.</text>
</comment>
<dbReference type="PANTHER" id="PTHR12390">
    <property type="entry name" value="UROPORPHYRINOGEN III SYNTHASE"/>
    <property type="match status" value="1"/>
</dbReference>
<evidence type="ECO:0000313" key="2">
    <source>
        <dbReference type="EMBL" id="MUP43288.1"/>
    </source>
</evidence>
<dbReference type="GO" id="GO:0006780">
    <property type="term" value="P:uroporphyrinogen III biosynthetic process"/>
    <property type="evidence" value="ECO:0007669"/>
    <property type="project" value="InterPro"/>
</dbReference>